<keyword evidence="5" id="KW-0067">ATP-binding</keyword>
<dbReference type="AlphaFoldDB" id="A0A9W9ZFM3"/>
<dbReference type="PROSITE" id="PS50011">
    <property type="entry name" value="PROTEIN_KINASE_DOM"/>
    <property type="match status" value="1"/>
</dbReference>
<reference evidence="7" key="1">
    <citation type="submission" date="2023-01" db="EMBL/GenBank/DDBJ databases">
        <title>Genome assembly of the deep-sea coral Lophelia pertusa.</title>
        <authorList>
            <person name="Herrera S."/>
            <person name="Cordes E."/>
        </authorList>
    </citation>
    <scope>NUCLEOTIDE SEQUENCE</scope>
    <source>
        <strain evidence="7">USNM1676648</strain>
        <tissue evidence="7">Polyp</tissue>
    </source>
</reference>
<name>A0A9W9ZFM3_9CNID</name>
<keyword evidence="2" id="KW-0808">Transferase</keyword>
<dbReference type="GO" id="GO:0035556">
    <property type="term" value="P:intracellular signal transduction"/>
    <property type="evidence" value="ECO:0007669"/>
    <property type="project" value="TreeGrafter"/>
</dbReference>
<evidence type="ECO:0000256" key="1">
    <source>
        <dbReference type="ARBA" id="ARBA00022527"/>
    </source>
</evidence>
<dbReference type="OrthoDB" id="10260894at2759"/>
<keyword evidence="3" id="KW-0547">Nucleotide-binding</keyword>
<keyword evidence="8" id="KW-1185">Reference proteome</keyword>
<evidence type="ECO:0000313" key="8">
    <source>
        <dbReference type="Proteomes" id="UP001163046"/>
    </source>
</evidence>
<dbReference type="EMBL" id="MU826354">
    <property type="protein sequence ID" value="KAJ7380104.1"/>
    <property type="molecule type" value="Genomic_DNA"/>
</dbReference>
<evidence type="ECO:0000259" key="6">
    <source>
        <dbReference type="PROSITE" id="PS50011"/>
    </source>
</evidence>
<organism evidence="7 8">
    <name type="scientific">Desmophyllum pertusum</name>
    <dbReference type="NCBI Taxonomy" id="174260"/>
    <lineage>
        <taxon>Eukaryota</taxon>
        <taxon>Metazoa</taxon>
        <taxon>Cnidaria</taxon>
        <taxon>Anthozoa</taxon>
        <taxon>Hexacorallia</taxon>
        <taxon>Scleractinia</taxon>
        <taxon>Caryophylliina</taxon>
        <taxon>Caryophylliidae</taxon>
        <taxon>Desmophyllum</taxon>
    </lineage>
</organism>
<keyword evidence="1" id="KW-0723">Serine/threonine-protein kinase</keyword>
<dbReference type="PANTHER" id="PTHR24342">
    <property type="entry name" value="SERINE/THREONINE-PROTEIN KINASE 17"/>
    <property type="match status" value="1"/>
</dbReference>
<dbReference type="Pfam" id="PF00069">
    <property type="entry name" value="Pkinase"/>
    <property type="match status" value="1"/>
</dbReference>
<dbReference type="InterPro" id="IPR011009">
    <property type="entry name" value="Kinase-like_dom_sf"/>
</dbReference>
<protein>
    <recommendedName>
        <fullName evidence="6">Protein kinase domain-containing protein</fullName>
    </recommendedName>
</protein>
<evidence type="ECO:0000256" key="4">
    <source>
        <dbReference type="ARBA" id="ARBA00022777"/>
    </source>
</evidence>
<dbReference type="InterPro" id="IPR000719">
    <property type="entry name" value="Prot_kinase_dom"/>
</dbReference>
<evidence type="ECO:0000256" key="5">
    <source>
        <dbReference type="ARBA" id="ARBA00022840"/>
    </source>
</evidence>
<evidence type="ECO:0000256" key="2">
    <source>
        <dbReference type="ARBA" id="ARBA00022679"/>
    </source>
</evidence>
<evidence type="ECO:0000313" key="7">
    <source>
        <dbReference type="EMBL" id="KAJ7380104.1"/>
    </source>
</evidence>
<proteinExistence type="predicted"/>
<gene>
    <name evidence="7" type="ORF">OS493_010814</name>
</gene>
<dbReference type="InterPro" id="IPR008271">
    <property type="entry name" value="Ser/Thr_kinase_AS"/>
</dbReference>
<dbReference type="SUPFAM" id="SSF56112">
    <property type="entry name" value="Protein kinase-like (PK-like)"/>
    <property type="match status" value="1"/>
</dbReference>
<dbReference type="Proteomes" id="UP001163046">
    <property type="component" value="Unassembled WGS sequence"/>
</dbReference>
<dbReference type="GO" id="GO:0004674">
    <property type="term" value="F:protein serine/threonine kinase activity"/>
    <property type="evidence" value="ECO:0007669"/>
    <property type="project" value="UniProtKB-KW"/>
</dbReference>
<dbReference type="GO" id="GO:0005634">
    <property type="term" value="C:nucleus"/>
    <property type="evidence" value="ECO:0007669"/>
    <property type="project" value="TreeGrafter"/>
</dbReference>
<dbReference type="GO" id="GO:0043065">
    <property type="term" value="P:positive regulation of apoptotic process"/>
    <property type="evidence" value="ECO:0007669"/>
    <property type="project" value="TreeGrafter"/>
</dbReference>
<sequence length="82" mass="9514">MVLELVHGGELFERIVAEEYLMEDDAVDYVRQILEALQFMHERHIVHLDLKPENILCVSMDSNDIKLVDFGLARNLDSDEDV</sequence>
<accession>A0A9W9ZFM3</accession>
<feature type="domain" description="Protein kinase" evidence="6">
    <location>
        <begin position="1"/>
        <end position="82"/>
    </location>
</feature>
<dbReference type="GO" id="GO:0005524">
    <property type="term" value="F:ATP binding"/>
    <property type="evidence" value="ECO:0007669"/>
    <property type="project" value="UniProtKB-KW"/>
</dbReference>
<dbReference type="PROSITE" id="PS00108">
    <property type="entry name" value="PROTEIN_KINASE_ST"/>
    <property type="match status" value="1"/>
</dbReference>
<comment type="caution">
    <text evidence="7">The sequence shown here is derived from an EMBL/GenBank/DDBJ whole genome shotgun (WGS) entry which is preliminary data.</text>
</comment>
<evidence type="ECO:0000256" key="3">
    <source>
        <dbReference type="ARBA" id="ARBA00022741"/>
    </source>
</evidence>
<keyword evidence="4" id="KW-0418">Kinase</keyword>
<dbReference type="Gene3D" id="1.10.510.10">
    <property type="entry name" value="Transferase(Phosphotransferase) domain 1"/>
    <property type="match status" value="1"/>
</dbReference>
<dbReference type="PANTHER" id="PTHR24342:SF20">
    <property type="entry name" value="MYOSIN LIGHT CHAIN KINASE, SMOOTH MUSCLE"/>
    <property type="match status" value="1"/>
</dbReference>